<feature type="compositionally biased region" description="Basic and acidic residues" evidence="1">
    <location>
        <begin position="41"/>
        <end position="62"/>
    </location>
</feature>
<dbReference type="EMBL" id="JOJR01000759">
    <property type="protein sequence ID" value="RCN34628.1"/>
    <property type="molecule type" value="Genomic_DNA"/>
</dbReference>
<evidence type="ECO:0000313" key="2">
    <source>
        <dbReference type="EMBL" id="RCN34628.1"/>
    </source>
</evidence>
<dbReference type="AlphaFoldDB" id="A0A368FT12"/>
<sequence>MSGSLAFLFLKFINEDTGPRRSFDSKRREPYPIPHSSSYPDSRKRDYNGRNNSYDERWDNHYRSSHHTPSQAVLTPPPPPPPPNSYPSFKTRTITRTESYNTPKSSFTGRPGGDQRRTFPSKPSDTRVFENDS</sequence>
<dbReference type="Proteomes" id="UP000252519">
    <property type="component" value="Unassembled WGS sequence"/>
</dbReference>
<reference evidence="2 3" key="1">
    <citation type="submission" date="2014-10" db="EMBL/GenBank/DDBJ databases">
        <title>Draft genome of the hookworm Ancylostoma caninum.</title>
        <authorList>
            <person name="Mitreva M."/>
        </authorList>
    </citation>
    <scope>NUCLEOTIDE SEQUENCE [LARGE SCALE GENOMIC DNA]</scope>
    <source>
        <strain evidence="2 3">Baltimore</strain>
    </source>
</reference>
<feature type="compositionally biased region" description="Basic and acidic residues" evidence="1">
    <location>
        <begin position="17"/>
        <end position="30"/>
    </location>
</feature>
<accession>A0A368FT12</accession>
<evidence type="ECO:0000313" key="3">
    <source>
        <dbReference type="Proteomes" id="UP000252519"/>
    </source>
</evidence>
<feature type="region of interest" description="Disordered" evidence="1">
    <location>
        <begin position="17"/>
        <end position="133"/>
    </location>
</feature>
<feature type="compositionally biased region" description="Polar residues" evidence="1">
    <location>
        <begin position="86"/>
        <end position="108"/>
    </location>
</feature>
<keyword evidence="3" id="KW-1185">Reference proteome</keyword>
<name>A0A368FT12_ANCCA</name>
<gene>
    <name evidence="2" type="ORF">ANCCAN_19517</name>
</gene>
<organism evidence="2 3">
    <name type="scientific">Ancylostoma caninum</name>
    <name type="common">Dog hookworm</name>
    <dbReference type="NCBI Taxonomy" id="29170"/>
    <lineage>
        <taxon>Eukaryota</taxon>
        <taxon>Metazoa</taxon>
        <taxon>Ecdysozoa</taxon>
        <taxon>Nematoda</taxon>
        <taxon>Chromadorea</taxon>
        <taxon>Rhabditida</taxon>
        <taxon>Rhabditina</taxon>
        <taxon>Rhabditomorpha</taxon>
        <taxon>Strongyloidea</taxon>
        <taxon>Ancylostomatidae</taxon>
        <taxon>Ancylostomatinae</taxon>
        <taxon>Ancylostoma</taxon>
    </lineage>
</organism>
<dbReference type="STRING" id="29170.A0A368FT12"/>
<comment type="caution">
    <text evidence="2">The sequence shown here is derived from an EMBL/GenBank/DDBJ whole genome shotgun (WGS) entry which is preliminary data.</text>
</comment>
<feature type="compositionally biased region" description="Basic and acidic residues" evidence="1">
    <location>
        <begin position="124"/>
        <end position="133"/>
    </location>
</feature>
<protein>
    <submittedName>
        <fullName evidence="2">Uncharacterized protein</fullName>
    </submittedName>
</protein>
<proteinExistence type="predicted"/>
<feature type="compositionally biased region" description="Pro residues" evidence="1">
    <location>
        <begin position="75"/>
        <end position="85"/>
    </location>
</feature>
<dbReference type="OrthoDB" id="407442at2759"/>
<evidence type="ECO:0000256" key="1">
    <source>
        <dbReference type="SAM" id="MobiDB-lite"/>
    </source>
</evidence>